<proteinExistence type="predicted"/>
<feature type="region of interest" description="Disordered" evidence="1">
    <location>
        <begin position="336"/>
        <end position="357"/>
    </location>
</feature>
<protein>
    <submittedName>
        <fullName evidence="4">PQQ-dependent sugar dehydrogenase</fullName>
        <ecNumber evidence="4">1.1.5.-</ecNumber>
    </submittedName>
</protein>
<dbReference type="Gene3D" id="2.120.10.30">
    <property type="entry name" value="TolB, C-terminal domain"/>
    <property type="match status" value="1"/>
</dbReference>
<organism evidence="4 5">
    <name type="scientific">Pseudonocardia charpentierae</name>
    <dbReference type="NCBI Taxonomy" id="3075545"/>
    <lineage>
        <taxon>Bacteria</taxon>
        <taxon>Bacillati</taxon>
        <taxon>Actinomycetota</taxon>
        <taxon>Actinomycetes</taxon>
        <taxon>Pseudonocardiales</taxon>
        <taxon>Pseudonocardiaceae</taxon>
        <taxon>Pseudonocardia</taxon>
    </lineage>
</organism>
<keyword evidence="5" id="KW-1185">Reference proteome</keyword>
<keyword evidence="2" id="KW-0732">Signal</keyword>
<dbReference type="EC" id="1.1.5.-" evidence="4"/>
<feature type="signal peptide" evidence="2">
    <location>
        <begin position="1"/>
        <end position="30"/>
    </location>
</feature>
<name>A0ABU2N926_9PSEU</name>
<sequence>MRIPARGAARGLTAVAVLALALTACGGTPATPTPFPTAATSSAPGLRVLVTGLEVPWGVAFLPDGAALVTERESARLLRVAPDGAVTPVGTVAGVVAQGEGGLLGVAVSPDFATDRTIVVAYTSAADNRVVRLRVGADGTVDGAAQQVLVSGIVKAGIHNGGAVAFGPDGLLYIGTGDAGRRAPAQDRADLGGKILRVTADGAPAPGNPFGTAVYSLGHRNVQGLAFAPDGTLYAAEFGQNRVDEINRITAGGNYGWPEVEGVGKRSGFTDPLVTWPTADASPSGLAFAGGALYAAGLRGERLWRVPVTGPGVVGTPEALLTGEYGRLRGVAPTTDGTALWTTTSNRDGRGDPAPDDDRILVVPLAP</sequence>
<evidence type="ECO:0000313" key="4">
    <source>
        <dbReference type="EMBL" id="MDT0350447.1"/>
    </source>
</evidence>
<gene>
    <name evidence="4" type="ORF">RM445_13015</name>
</gene>
<feature type="domain" description="Glucose/Sorbosone dehydrogenase" evidence="3">
    <location>
        <begin position="53"/>
        <end position="350"/>
    </location>
</feature>
<keyword evidence="4" id="KW-0560">Oxidoreductase</keyword>
<dbReference type="RefSeq" id="WP_311556479.1">
    <property type="nucleotide sequence ID" value="NZ_JAVREJ010000007.1"/>
</dbReference>
<dbReference type="PANTHER" id="PTHR19328">
    <property type="entry name" value="HEDGEHOG-INTERACTING PROTEIN"/>
    <property type="match status" value="1"/>
</dbReference>
<dbReference type="PROSITE" id="PS51257">
    <property type="entry name" value="PROKAR_LIPOPROTEIN"/>
    <property type="match status" value="1"/>
</dbReference>
<dbReference type="GO" id="GO:0016491">
    <property type="term" value="F:oxidoreductase activity"/>
    <property type="evidence" value="ECO:0007669"/>
    <property type="project" value="UniProtKB-KW"/>
</dbReference>
<feature type="compositionally biased region" description="Polar residues" evidence="1">
    <location>
        <begin position="336"/>
        <end position="346"/>
    </location>
</feature>
<dbReference type="EMBL" id="JAVREJ010000007">
    <property type="protein sequence ID" value="MDT0350447.1"/>
    <property type="molecule type" value="Genomic_DNA"/>
</dbReference>
<dbReference type="Proteomes" id="UP001183202">
    <property type="component" value="Unassembled WGS sequence"/>
</dbReference>
<comment type="caution">
    <text evidence="4">The sequence shown here is derived from an EMBL/GenBank/DDBJ whole genome shotgun (WGS) entry which is preliminary data.</text>
</comment>
<evidence type="ECO:0000256" key="1">
    <source>
        <dbReference type="SAM" id="MobiDB-lite"/>
    </source>
</evidence>
<feature type="compositionally biased region" description="Basic and acidic residues" evidence="1">
    <location>
        <begin position="347"/>
        <end position="357"/>
    </location>
</feature>
<dbReference type="InterPro" id="IPR011042">
    <property type="entry name" value="6-blade_b-propeller_TolB-like"/>
</dbReference>
<dbReference type="PANTHER" id="PTHR19328:SF13">
    <property type="entry name" value="HIPL1 PROTEIN"/>
    <property type="match status" value="1"/>
</dbReference>
<evidence type="ECO:0000256" key="2">
    <source>
        <dbReference type="SAM" id="SignalP"/>
    </source>
</evidence>
<dbReference type="SUPFAM" id="SSF50952">
    <property type="entry name" value="Soluble quinoprotein glucose dehydrogenase"/>
    <property type="match status" value="1"/>
</dbReference>
<feature type="chain" id="PRO_5045096042" evidence="2">
    <location>
        <begin position="31"/>
        <end position="367"/>
    </location>
</feature>
<reference evidence="5" key="1">
    <citation type="submission" date="2023-07" db="EMBL/GenBank/DDBJ databases">
        <title>30 novel species of actinomycetes from the DSMZ collection.</title>
        <authorList>
            <person name="Nouioui I."/>
        </authorList>
    </citation>
    <scope>NUCLEOTIDE SEQUENCE [LARGE SCALE GENOMIC DNA]</scope>
    <source>
        <strain evidence="5">DSM 45834</strain>
    </source>
</reference>
<evidence type="ECO:0000313" key="5">
    <source>
        <dbReference type="Proteomes" id="UP001183202"/>
    </source>
</evidence>
<evidence type="ECO:0000259" key="3">
    <source>
        <dbReference type="Pfam" id="PF07995"/>
    </source>
</evidence>
<accession>A0ABU2N926</accession>
<dbReference type="InterPro" id="IPR011041">
    <property type="entry name" value="Quinoprot_gluc/sorb_DH_b-prop"/>
</dbReference>
<dbReference type="Pfam" id="PF07995">
    <property type="entry name" value="GSDH"/>
    <property type="match status" value="1"/>
</dbReference>
<dbReference type="InterPro" id="IPR012938">
    <property type="entry name" value="Glc/Sorbosone_DH"/>
</dbReference>